<dbReference type="AlphaFoldDB" id="A0A484LX56"/>
<evidence type="ECO:0000256" key="2">
    <source>
        <dbReference type="SAM" id="Phobius"/>
    </source>
</evidence>
<dbReference type="OrthoDB" id="10072614at2759"/>
<feature type="coiled-coil region" evidence="1">
    <location>
        <begin position="119"/>
        <end position="149"/>
    </location>
</feature>
<name>A0A484LX56_9ASTE</name>
<evidence type="ECO:0000313" key="3">
    <source>
        <dbReference type="EMBL" id="VFQ80857.1"/>
    </source>
</evidence>
<organism evidence="3 4">
    <name type="scientific">Cuscuta campestris</name>
    <dbReference type="NCBI Taxonomy" id="132261"/>
    <lineage>
        <taxon>Eukaryota</taxon>
        <taxon>Viridiplantae</taxon>
        <taxon>Streptophyta</taxon>
        <taxon>Embryophyta</taxon>
        <taxon>Tracheophyta</taxon>
        <taxon>Spermatophyta</taxon>
        <taxon>Magnoliopsida</taxon>
        <taxon>eudicotyledons</taxon>
        <taxon>Gunneridae</taxon>
        <taxon>Pentapetalae</taxon>
        <taxon>asterids</taxon>
        <taxon>lamiids</taxon>
        <taxon>Solanales</taxon>
        <taxon>Convolvulaceae</taxon>
        <taxon>Cuscuteae</taxon>
        <taxon>Cuscuta</taxon>
        <taxon>Cuscuta subgen. Grammica</taxon>
        <taxon>Cuscuta sect. Cleistogrammica</taxon>
    </lineage>
</organism>
<proteinExistence type="predicted"/>
<keyword evidence="2" id="KW-0812">Transmembrane</keyword>
<keyword evidence="1" id="KW-0175">Coiled coil</keyword>
<sequence length="237" mass="27441">MILKSNTLEILRFSRGSVQTILPPMKNGRSGRLCGSFVSDIESLEKDASYFQDLDEKSKSVKRKLEEELRSLNENMQSIKRRRIDAERDWQSKDFRLQDAKKSNFAVTSTTITSSDELLQEESKIVDEIQEERKLLEQIQLRVNEAETKRNHFKMLLKNICESAKVDIDALENAEGELMKIDKYLDDAKMVKLIPTCIPLFFLKFSFHLIFSIGIPMLIAIHILLFRSTTIMKTSCK</sequence>
<gene>
    <name evidence="3" type="ORF">CCAM_LOCUS22633</name>
</gene>
<keyword evidence="2" id="KW-1133">Transmembrane helix</keyword>
<keyword evidence="2" id="KW-0472">Membrane</keyword>
<reference evidence="3 4" key="1">
    <citation type="submission" date="2018-04" db="EMBL/GenBank/DDBJ databases">
        <authorList>
            <person name="Vogel A."/>
        </authorList>
    </citation>
    <scope>NUCLEOTIDE SEQUENCE [LARGE SCALE GENOMIC DNA]</scope>
</reference>
<accession>A0A484LX56</accession>
<dbReference type="Proteomes" id="UP000595140">
    <property type="component" value="Unassembled WGS sequence"/>
</dbReference>
<feature type="transmembrane region" description="Helical" evidence="2">
    <location>
        <begin position="205"/>
        <end position="225"/>
    </location>
</feature>
<protein>
    <submittedName>
        <fullName evidence="3">Uncharacterized protein</fullName>
    </submittedName>
</protein>
<keyword evidence="4" id="KW-1185">Reference proteome</keyword>
<dbReference type="EMBL" id="OOIL02002192">
    <property type="protein sequence ID" value="VFQ80857.1"/>
    <property type="molecule type" value="Genomic_DNA"/>
</dbReference>
<feature type="coiled-coil region" evidence="1">
    <location>
        <begin position="55"/>
        <end position="89"/>
    </location>
</feature>
<evidence type="ECO:0000256" key="1">
    <source>
        <dbReference type="SAM" id="Coils"/>
    </source>
</evidence>
<evidence type="ECO:0000313" key="4">
    <source>
        <dbReference type="Proteomes" id="UP000595140"/>
    </source>
</evidence>